<name>A0ABW5C5R0_9BACI</name>
<sequence>MKEGVADLIDILTNLIQDKTLDIYPHFKEFCLFKEKGLRKDAFRSLNLFINEAEAWQPKQKKEFAHWLFKLFEESVDIHDVLVHPLEENILKPILDEWLYENPKDPQPYRWYGLFLKTENHLKYLETALRIGGKSEQKVLMAIINYYLNFLNFSFHHISEDAYLGDISEDQDIVLKIENLSKEITNVDSRKYVAESVNYYKNLLSDWIAFKNEGKKGFLKWCADNGKEYGWTNSYYYE</sequence>
<evidence type="ECO:0000313" key="1">
    <source>
        <dbReference type="EMBL" id="MFD2216441.1"/>
    </source>
</evidence>
<comment type="caution">
    <text evidence="1">The sequence shown here is derived from an EMBL/GenBank/DDBJ whole genome shotgun (WGS) entry which is preliminary data.</text>
</comment>
<dbReference type="EMBL" id="JBHUIK010000007">
    <property type="protein sequence ID" value="MFD2216441.1"/>
    <property type="molecule type" value="Genomic_DNA"/>
</dbReference>
<accession>A0ABW5C5R0</accession>
<organism evidence="1 2">
    <name type="scientific">Metabacillus endolithicus</name>
    <dbReference type="NCBI Taxonomy" id="1535204"/>
    <lineage>
        <taxon>Bacteria</taxon>
        <taxon>Bacillati</taxon>
        <taxon>Bacillota</taxon>
        <taxon>Bacilli</taxon>
        <taxon>Bacillales</taxon>
        <taxon>Bacillaceae</taxon>
        <taxon>Metabacillus</taxon>
    </lineage>
</organism>
<reference evidence="2" key="1">
    <citation type="journal article" date="2019" name="Int. J. Syst. Evol. Microbiol.">
        <title>The Global Catalogue of Microorganisms (GCM) 10K type strain sequencing project: providing services to taxonomists for standard genome sequencing and annotation.</title>
        <authorList>
            <consortium name="The Broad Institute Genomics Platform"/>
            <consortium name="The Broad Institute Genome Sequencing Center for Infectious Disease"/>
            <person name="Wu L."/>
            <person name="Ma J."/>
        </authorList>
    </citation>
    <scope>NUCLEOTIDE SEQUENCE [LARGE SCALE GENOMIC DNA]</scope>
    <source>
        <strain evidence="2">CGMCC 1.15474</strain>
    </source>
</reference>
<evidence type="ECO:0000313" key="2">
    <source>
        <dbReference type="Proteomes" id="UP001597318"/>
    </source>
</evidence>
<keyword evidence="2" id="KW-1185">Reference proteome</keyword>
<proteinExistence type="predicted"/>
<evidence type="ECO:0008006" key="3">
    <source>
        <dbReference type="Google" id="ProtNLM"/>
    </source>
</evidence>
<dbReference type="RefSeq" id="WP_379053297.1">
    <property type="nucleotide sequence ID" value="NZ_JBHUIK010000007.1"/>
</dbReference>
<gene>
    <name evidence="1" type="ORF">ACFSKK_22455</name>
</gene>
<protein>
    <recommendedName>
        <fullName evidence="3">Iron-containing redox enzyme family protein</fullName>
    </recommendedName>
</protein>
<dbReference type="Proteomes" id="UP001597318">
    <property type="component" value="Unassembled WGS sequence"/>
</dbReference>